<sequence length="159" mass="18679">MINNKRKLSEDCIDSEQTKKSHIDDKISEITIEDVCKRAKLLNDESLTKEPTVVIICDDGEILRTKAYVLLWSRTLFTLYPPLDTNIRFEMPIRDNNLKCSYAFVTMVDALRLRVDMTMCAKINDDYSLIHLKHKEKVDKDTDPEDWLDNYSKMMKIKK</sequence>
<gene>
    <name evidence="1" type="ORF">Terrestrivirus1_226</name>
</gene>
<name>A0A3G4ZKI6_9VIRU</name>
<reference evidence="1" key="1">
    <citation type="submission" date="2018-10" db="EMBL/GenBank/DDBJ databases">
        <title>Hidden diversity of soil giant viruses.</title>
        <authorList>
            <person name="Schulz F."/>
            <person name="Alteio L."/>
            <person name="Goudeau D."/>
            <person name="Ryan E.M."/>
            <person name="Malmstrom R.R."/>
            <person name="Blanchard J."/>
            <person name="Woyke T."/>
        </authorList>
    </citation>
    <scope>NUCLEOTIDE SEQUENCE</scope>
    <source>
        <strain evidence="1">TEV1</strain>
    </source>
</reference>
<protein>
    <submittedName>
        <fullName evidence="1">Uncharacterized protein</fullName>
    </submittedName>
</protein>
<organism evidence="1">
    <name type="scientific">Terrestrivirus sp</name>
    <dbReference type="NCBI Taxonomy" id="2487775"/>
    <lineage>
        <taxon>Viruses</taxon>
        <taxon>Varidnaviria</taxon>
        <taxon>Bamfordvirae</taxon>
        <taxon>Nucleocytoviricota</taxon>
        <taxon>Megaviricetes</taxon>
        <taxon>Imitervirales</taxon>
        <taxon>Mimiviridae</taxon>
        <taxon>Klosneuvirinae</taxon>
    </lineage>
</organism>
<dbReference type="EMBL" id="MK071979">
    <property type="protein sequence ID" value="AYV75352.1"/>
    <property type="molecule type" value="Genomic_DNA"/>
</dbReference>
<proteinExistence type="predicted"/>
<accession>A0A3G4ZKI6</accession>
<evidence type="ECO:0000313" key="1">
    <source>
        <dbReference type="EMBL" id="AYV75352.1"/>
    </source>
</evidence>